<comment type="caution">
    <text evidence="1">The sequence shown here is derived from an EMBL/GenBank/DDBJ whole genome shotgun (WGS) entry which is preliminary data.</text>
</comment>
<accession>A0A438EPD5</accession>
<evidence type="ECO:0000313" key="1">
    <source>
        <dbReference type="EMBL" id="RVW49593.1"/>
    </source>
</evidence>
<evidence type="ECO:0000313" key="2">
    <source>
        <dbReference type="Proteomes" id="UP000288805"/>
    </source>
</evidence>
<dbReference type="EMBL" id="QGNW01001221">
    <property type="protein sequence ID" value="RVW49593.1"/>
    <property type="molecule type" value="Genomic_DNA"/>
</dbReference>
<dbReference type="AlphaFoldDB" id="A0A438EPD5"/>
<proteinExistence type="predicted"/>
<sequence>MGLLDSGWNFEAFDVFFGTIHEAGVVGQGEDIIRWLWGRGSLLTVALERFFRIMGPFSSSVCGSASGDAEDGFRSFRGWCRRFETRRSNHVEGGPFVLFVDSLERGIEKSRCCLSLTHCSFTLCPLGLVDVEHGETLVCPT</sequence>
<name>A0A438EPD5_VITVI</name>
<gene>
    <name evidence="1" type="ORF">CK203_076675</name>
</gene>
<reference evidence="1 2" key="1">
    <citation type="journal article" date="2018" name="PLoS Genet.">
        <title>Population sequencing reveals clonal diversity and ancestral inbreeding in the grapevine cultivar Chardonnay.</title>
        <authorList>
            <person name="Roach M.J."/>
            <person name="Johnson D.L."/>
            <person name="Bohlmann J."/>
            <person name="van Vuuren H.J."/>
            <person name="Jones S.J."/>
            <person name="Pretorius I.S."/>
            <person name="Schmidt S.A."/>
            <person name="Borneman A.R."/>
        </authorList>
    </citation>
    <scope>NUCLEOTIDE SEQUENCE [LARGE SCALE GENOMIC DNA]</scope>
    <source>
        <strain evidence="2">cv. Chardonnay</strain>
        <tissue evidence="1">Leaf</tissue>
    </source>
</reference>
<organism evidence="1 2">
    <name type="scientific">Vitis vinifera</name>
    <name type="common">Grape</name>
    <dbReference type="NCBI Taxonomy" id="29760"/>
    <lineage>
        <taxon>Eukaryota</taxon>
        <taxon>Viridiplantae</taxon>
        <taxon>Streptophyta</taxon>
        <taxon>Embryophyta</taxon>
        <taxon>Tracheophyta</taxon>
        <taxon>Spermatophyta</taxon>
        <taxon>Magnoliopsida</taxon>
        <taxon>eudicotyledons</taxon>
        <taxon>Gunneridae</taxon>
        <taxon>Pentapetalae</taxon>
        <taxon>rosids</taxon>
        <taxon>Vitales</taxon>
        <taxon>Vitaceae</taxon>
        <taxon>Viteae</taxon>
        <taxon>Vitis</taxon>
    </lineage>
</organism>
<dbReference type="Proteomes" id="UP000288805">
    <property type="component" value="Unassembled WGS sequence"/>
</dbReference>
<protein>
    <submittedName>
        <fullName evidence="1">Uncharacterized protein</fullName>
    </submittedName>
</protein>